<name>A0A235EX00_9RHOO</name>
<dbReference type="OrthoDB" id="1524783at2"/>
<keyword evidence="2" id="KW-1185">Reference proteome</keyword>
<evidence type="ECO:0000313" key="2">
    <source>
        <dbReference type="Proteomes" id="UP000215181"/>
    </source>
</evidence>
<dbReference type="RefSeq" id="WP_054286749.1">
    <property type="nucleotide sequence ID" value="NZ_NOIH01000014.1"/>
</dbReference>
<gene>
    <name evidence="1" type="ORF">CGK74_12645</name>
</gene>
<reference evidence="1 2" key="1">
    <citation type="submission" date="2017-07" db="EMBL/GenBank/DDBJ databases">
        <title>Thauera sp. KNDSS-Mac4 genome sequence and assembly.</title>
        <authorList>
            <person name="Mayilraj S."/>
        </authorList>
    </citation>
    <scope>NUCLEOTIDE SEQUENCE [LARGE SCALE GENOMIC DNA]</scope>
    <source>
        <strain evidence="1 2">KNDSS-Mac4</strain>
    </source>
</reference>
<dbReference type="InterPro" id="IPR006881">
    <property type="entry name" value="RepA_C"/>
</dbReference>
<dbReference type="AlphaFoldDB" id="A0A235EX00"/>
<dbReference type="EMBL" id="NOIH01000014">
    <property type="protein sequence ID" value="OYD53521.1"/>
    <property type="molecule type" value="Genomic_DNA"/>
</dbReference>
<comment type="caution">
    <text evidence="1">The sequence shown here is derived from an EMBL/GenBank/DDBJ whole genome shotgun (WGS) entry which is preliminary data.</text>
</comment>
<proteinExistence type="predicted"/>
<sequence>MRSMGSLLDTGLAEATPKRDPLPWIKQKAAEVTKQAEQHDAAHALTPRVRHLIDEAVELEIEQARNAGATGYIAHFLAQATLPHTDPKTNHFKRGTGKLSLSIVANPDYGVPYGGLPRLLLAWMCTEAVRTGSPDLSLGRSQAAFLQSLDLHNDGRYIARVRDQSLRLVHSMITVGGADGDALHVRNILIAEEAFVFWSSRDTVRRGAWESSITLSTDFFKRLISAPVPLKMEALRALIKSPLAMDIYTWLVYRMFTLNVGASKGGKRLVHVPWTGLMMQFGSGYANTPKGLANFKTNFRLRLNEALLFYPEARNHIEETKDCLILTPARLHIAATKRRG</sequence>
<dbReference type="Proteomes" id="UP000215181">
    <property type="component" value="Unassembled WGS sequence"/>
</dbReference>
<accession>A0A235EX00</accession>
<protein>
    <submittedName>
        <fullName evidence="1">RepA</fullName>
    </submittedName>
</protein>
<organism evidence="1 2">
    <name type="scientific">Thauera propionica</name>
    <dbReference type="NCBI Taxonomy" id="2019431"/>
    <lineage>
        <taxon>Bacteria</taxon>
        <taxon>Pseudomonadati</taxon>
        <taxon>Pseudomonadota</taxon>
        <taxon>Betaproteobacteria</taxon>
        <taxon>Rhodocyclales</taxon>
        <taxon>Zoogloeaceae</taxon>
        <taxon>Thauera</taxon>
    </lineage>
</organism>
<evidence type="ECO:0000313" key="1">
    <source>
        <dbReference type="EMBL" id="OYD53521.1"/>
    </source>
</evidence>
<dbReference type="Pfam" id="PF04796">
    <property type="entry name" value="RepA_C"/>
    <property type="match status" value="1"/>
</dbReference>